<protein>
    <submittedName>
        <fullName evidence="1">Uncharacterized protein</fullName>
    </submittedName>
</protein>
<dbReference type="InterPro" id="IPR043519">
    <property type="entry name" value="NT_sf"/>
</dbReference>
<dbReference type="Gene3D" id="3.30.460.40">
    <property type="match status" value="1"/>
</dbReference>
<dbReference type="Proteomes" id="UP000315677">
    <property type="component" value="Unassembled WGS sequence"/>
</dbReference>
<name>A0A543CYF6_9PSEU</name>
<evidence type="ECO:0000313" key="1">
    <source>
        <dbReference type="EMBL" id="TQM02136.1"/>
    </source>
</evidence>
<gene>
    <name evidence="1" type="ORF">FB558_7998</name>
</gene>
<dbReference type="SUPFAM" id="SSF81301">
    <property type="entry name" value="Nucleotidyltransferase"/>
    <property type="match status" value="1"/>
</dbReference>
<dbReference type="AlphaFoldDB" id="A0A543CYF6"/>
<dbReference type="EMBL" id="VFPA01000007">
    <property type="protein sequence ID" value="TQM02136.1"/>
    <property type="molecule type" value="Genomic_DNA"/>
</dbReference>
<sequence length="208" mass="22571">MTAGSAHVSTTRPFYAAYDLLVTDPVEPWVRAVHARLPGRVPACIFAVTAVRPAPVTPPLATVTRVVEVLQRHGMVPALGGSGLLVALGLTDRANDWDVAVDAPDDAVRAALDEAGLAYRDATDRSGVYATAWRYVIDGGDHDVDLLVRFALRGPDGVEQFPARVTGHWRGLPLGDPAVWLRAYRLLDRPGRADVLERWTARTAPPRR</sequence>
<proteinExistence type="predicted"/>
<evidence type="ECO:0000313" key="2">
    <source>
        <dbReference type="Proteomes" id="UP000315677"/>
    </source>
</evidence>
<comment type="caution">
    <text evidence="1">The sequence shown here is derived from an EMBL/GenBank/DDBJ whole genome shotgun (WGS) entry which is preliminary data.</text>
</comment>
<organism evidence="1 2">
    <name type="scientific">Pseudonocardia kunmingensis</name>
    <dbReference type="NCBI Taxonomy" id="630975"/>
    <lineage>
        <taxon>Bacteria</taxon>
        <taxon>Bacillati</taxon>
        <taxon>Actinomycetota</taxon>
        <taxon>Actinomycetes</taxon>
        <taxon>Pseudonocardiales</taxon>
        <taxon>Pseudonocardiaceae</taxon>
        <taxon>Pseudonocardia</taxon>
    </lineage>
</organism>
<accession>A0A543CYF6</accession>
<keyword evidence="2" id="KW-1185">Reference proteome</keyword>
<reference evidence="1 2" key="1">
    <citation type="submission" date="2019-06" db="EMBL/GenBank/DDBJ databases">
        <title>Sequencing the genomes of 1000 actinobacteria strains.</title>
        <authorList>
            <person name="Klenk H.-P."/>
        </authorList>
    </citation>
    <scope>NUCLEOTIDE SEQUENCE [LARGE SCALE GENOMIC DNA]</scope>
    <source>
        <strain evidence="1 2">DSM 45301</strain>
    </source>
</reference>